<keyword evidence="2" id="KW-1185">Reference proteome</keyword>
<keyword evidence="1" id="KW-0808">Transferase</keyword>
<reference evidence="1 2" key="1">
    <citation type="submission" date="2017-03" db="EMBL/GenBank/DDBJ databases">
        <authorList>
            <person name="Afonso C.L."/>
            <person name="Miller P.J."/>
            <person name="Scott M.A."/>
            <person name="Spackman E."/>
            <person name="Goraichik I."/>
            <person name="Dimitrov K.M."/>
            <person name="Suarez D.L."/>
            <person name="Swayne D.E."/>
        </authorList>
    </citation>
    <scope>NUCLEOTIDE SEQUENCE [LARGE SCALE GENOMIC DNA]</scope>
    <source>
        <strain evidence="1 2">CECT 7751</strain>
    </source>
</reference>
<dbReference type="AlphaFoldDB" id="A0A1X6ZVZ1"/>
<dbReference type="PANTHER" id="PTHR10285">
    <property type="entry name" value="URIDINE KINASE"/>
    <property type="match status" value="1"/>
</dbReference>
<dbReference type="SUPFAM" id="SSF52540">
    <property type="entry name" value="P-loop containing nucleoside triphosphate hydrolases"/>
    <property type="match status" value="1"/>
</dbReference>
<dbReference type="Proteomes" id="UP000193963">
    <property type="component" value="Unassembled WGS sequence"/>
</dbReference>
<keyword evidence="1" id="KW-0418">Kinase</keyword>
<protein>
    <submittedName>
        <fullName evidence="1">Pantothenate kinase</fullName>
        <ecNumber evidence="1">2.7.1.33</ecNumber>
    </submittedName>
</protein>
<gene>
    <name evidence="1" type="primary">coaA</name>
    <name evidence="1" type="ORF">PSM7751_03230</name>
</gene>
<dbReference type="Pfam" id="PF03308">
    <property type="entry name" value="MeaB"/>
    <property type="match status" value="1"/>
</dbReference>
<proteinExistence type="predicted"/>
<dbReference type="RefSeq" id="WP_232618202.1">
    <property type="nucleotide sequence ID" value="NZ_FWFN01000006.1"/>
</dbReference>
<dbReference type="EMBL" id="FWFN01000006">
    <property type="protein sequence ID" value="SLN63116.1"/>
    <property type="molecule type" value="Genomic_DNA"/>
</dbReference>
<dbReference type="EC" id="2.7.1.33" evidence="1"/>
<dbReference type="GO" id="GO:0004594">
    <property type="term" value="F:pantothenate kinase activity"/>
    <property type="evidence" value="ECO:0007669"/>
    <property type="project" value="UniProtKB-EC"/>
</dbReference>
<evidence type="ECO:0000313" key="1">
    <source>
        <dbReference type="EMBL" id="SLN63116.1"/>
    </source>
</evidence>
<dbReference type="InterPro" id="IPR027417">
    <property type="entry name" value="P-loop_NTPase"/>
</dbReference>
<dbReference type="NCBIfam" id="NF006746">
    <property type="entry name" value="PRK09270.1-5"/>
    <property type="match status" value="1"/>
</dbReference>
<evidence type="ECO:0000313" key="2">
    <source>
        <dbReference type="Proteomes" id="UP000193963"/>
    </source>
</evidence>
<name>A0A1X6ZVZ1_9RHOB</name>
<accession>A0A1X6ZVZ1</accession>
<sequence length="214" mass="22621">MTAPVATDADALAGQLALRAEARAGRLVVALAGPPGAGKSTIVEPLCGALRARGLATEILPMDGYHYDNGVLEVRGLLSRKGAPETFDAAGLALSLRALTAPGAPDLAVPVFDRALDLSRGSARLIAAETRVLLVEGNYLLLNRAPWDRLRPLFDVTVELSCPLEVLEARLMARWLDLGLPEAVAREKVEGNDLPNARTVAEESVPAEFRIATG</sequence>
<organism evidence="1 2">
    <name type="scientific">Pseudooceanicola marinus</name>
    <dbReference type="NCBI Taxonomy" id="396013"/>
    <lineage>
        <taxon>Bacteria</taxon>
        <taxon>Pseudomonadati</taxon>
        <taxon>Pseudomonadota</taxon>
        <taxon>Alphaproteobacteria</taxon>
        <taxon>Rhodobacterales</taxon>
        <taxon>Paracoccaceae</taxon>
        <taxon>Pseudooceanicola</taxon>
    </lineage>
</organism>
<dbReference type="Gene3D" id="3.40.50.300">
    <property type="entry name" value="P-loop containing nucleotide triphosphate hydrolases"/>
    <property type="match status" value="1"/>
</dbReference>